<dbReference type="CDD" id="cd00202">
    <property type="entry name" value="ZnF_GATA"/>
    <property type="match status" value="2"/>
</dbReference>
<dbReference type="InterPro" id="IPR013088">
    <property type="entry name" value="Znf_NHR/GATA"/>
</dbReference>
<dbReference type="GO" id="GO:0008270">
    <property type="term" value="F:zinc ion binding"/>
    <property type="evidence" value="ECO:0007669"/>
    <property type="project" value="UniProtKB-KW"/>
</dbReference>
<feature type="domain" description="GATA-type" evidence="11">
    <location>
        <begin position="137"/>
        <end position="190"/>
    </location>
</feature>
<evidence type="ECO:0000256" key="2">
    <source>
        <dbReference type="ARBA" id="ARBA00022723"/>
    </source>
</evidence>
<reference evidence="12 13" key="1">
    <citation type="submission" date="2018-03" db="EMBL/GenBank/DDBJ databases">
        <title>Candida pseudohaemulonii genome assembly and annotation.</title>
        <authorList>
            <person name="Munoz J.F."/>
            <person name="Gade L.G."/>
            <person name="Chow N.A."/>
            <person name="Litvintseva A.P."/>
            <person name="Loparev V.N."/>
            <person name="Cuomo C.A."/>
        </authorList>
    </citation>
    <scope>NUCLEOTIDE SEQUENCE [LARGE SCALE GENOMIC DNA]</scope>
    <source>
        <strain evidence="12 13">B12108</strain>
    </source>
</reference>
<feature type="compositionally biased region" description="Basic residues" evidence="10">
    <location>
        <begin position="181"/>
        <end position="192"/>
    </location>
</feature>
<comment type="subcellular location">
    <subcellularLocation>
        <location evidence="1">Nucleus</location>
    </subcellularLocation>
</comment>
<dbReference type="GO" id="GO:0000981">
    <property type="term" value="F:DNA-binding transcription factor activity, RNA polymerase II-specific"/>
    <property type="evidence" value="ECO:0007669"/>
    <property type="project" value="TreeGrafter"/>
</dbReference>
<evidence type="ECO:0000259" key="11">
    <source>
        <dbReference type="PROSITE" id="PS50114"/>
    </source>
</evidence>
<evidence type="ECO:0000256" key="3">
    <source>
        <dbReference type="ARBA" id="ARBA00022737"/>
    </source>
</evidence>
<dbReference type="AlphaFoldDB" id="A0A2P7YUN2"/>
<accession>A0A2P7YUN2</accession>
<feature type="region of interest" description="Disordered" evidence="10">
    <location>
        <begin position="300"/>
        <end position="357"/>
    </location>
</feature>
<evidence type="ECO:0000256" key="6">
    <source>
        <dbReference type="ARBA" id="ARBA00023015"/>
    </source>
</evidence>
<dbReference type="GO" id="GO:0045944">
    <property type="term" value="P:positive regulation of transcription by RNA polymerase II"/>
    <property type="evidence" value="ECO:0007669"/>
    <property type="project" value="TreeGrafter"/>
</dbReference>
<keyword evidence="3" id="KW-0677">Repeat</keyword>
<feature type="compositionally biased region" description="Basic and acidic residues" evidence="10">
    <location>
        <begin position="13"/>
        <end position="30"/>
    </location>
</feature>
<keyword evidence="8" id="KW-0539">Nucleus</keyword>
<feature type="compositionally biased region" description="Pro residues" evidence="10">
    <location>
        <begin position="304"/>
        <end position="314"/>
    </location>
</feature>
<dbReference type="Pfam" id="PF00320">
    <property type="entry name" value="GATA"/>
    <property type="match status" value="2"/>
</dbReference>
<evidence type="ECO:0000256" key="4">
    <source>
        <dbReference type="ARBA" id="ARBA00022771"/>
    </source>
</evidence>
<dbReference type="GO" id="GO:0006879">
    <property type="term" value="P:intracellular iron ion homeostasis"/>
    <property type="evidence" value="ECO:0007669"/>
    <property type="project" value="UniProtKB-ARBA"/>
</dbReference>
<dbReference type="SUPFAM" id="SSF57716">
    <property type="entry name" value="Glucocorticoid receptor-like (DNA-binding domain)"/>
    <property type="match status" value="2"/>
</dbReference>
<proteinExistence type="predicted"/>
<protein>
    <recommendedName>
        <fullName evidence="11">GATA-type domain-containing protein</fullName>
    </recommendedName>
</protein>
<feature type="domain" description="GATA-type" evidence="11">
    <location>
        <begin position="29"/>
        <end position="84"/>
    </location>
</feature>
<dbReference type="Gene3D" id="3.30.50.10">
    <property type="entry name" value="Erythroid Transcription Factor GATA-1, subunit A"/>
    <property type="match status" value="2"/>
</dbReference>
<dbReference type="EMBL" id="PYFQ01000002">
    <property type="protein sequence ID" value="PSK39673.1"/>
    <property type="molecule type" value="Genomic_DNA"/>
</dbReference>
<keyword evidence="2" id="KW-0479">Metal-binding</keyword>
<gene>
    <name evidence="12" type="ORF">C7M61_001475</name>
</gene>
<name>A0A2P7YUN2_9ASCO</name>
<dbReference type="PRINTS" id="PR00619">
    <property type="entry name" value="GATAZNFINGER"/>
</dbReference>
<dbReference type="FunFam" id="3.30.50.10:FF:000039">
    <property type="entry name" value="Siderophore transcription factor SreA"/>
    <property type="match status" value="1"/>
</dbReference>
<dbReference type="InterPro" id="IPR039355">
    <property type="entry name" value="Transcription_factor_GATA"/>
</dbReference>
<comment type="caution">
    <text evidence="12">The sequence shown here is derived from an EMBL/GenBank/DDBJ whole genome shotgun (WGS) entry which is preliminary data.</text>
</comment>
<dbReference type="GeneID" id="36564865"/>
<feature type="compositionally biased region" description="Pro residues" evidence="10">
    <location>
        <begin position="237"/>
        <end position="248"/>
    </location>
</feature>
<dbReference type="GO" id="GO:0000122">
    <property type="term" value="P:negative regulation of transcription by RNA polymerase II"/>
    <property type="evidence" value="ECO:0007669"/>
    <property type="project" value="TreeGrafter"/>
</dbReference>
<dbReference type="PANTHER" id="PTHR10071">
    <property type="entry name" value="TRANSCRIPTION FACTOR GATA FAMILY MEMBER"/>
    <property type="match status" value="1"/>
</dbReference>
<dbReference type="PANTHER" id="PTHR10071:SF281">
    <property type="entry name" value="BOX A-BINDING FACTOR-RELATED"/>
    <property type="match status" value="1"/>
</dbReference>
<keyword evidence="7" id="KW-0804">Transcription</keyword>
<dbReference type="PROSITE" id="PS00344">
    <property type="entry name" value="GATA_ZN_FINGER_1"/>
    <property type="match status" value="2"/>
</dbReference>
<dbReference type="GO" id="GO:0000978">
    <property type="term" value="F:RNA polymerase II cis-regulatory region sequence-specific DNA binding"/>
    <property type="evidence" value="ECO:0007669"/>
    <property type="project" value="TreeGrafter"/>
</dbReference>
<evidence type="ECO:0000256" key="7">
    <source>
        <dbReference type="ARBA" id="ARBA00023163"/>
    </source>
</evidence>
<dbReference type="GO" id="GO:0005634">
    <property type="term" value="C:nucleus"/>
    <property type="evidence" value="ECO:0007669"/>
    <property type="project" value="UniProtKB-SubCell"/>
</dbReference>
<evidence type="ECO:0000313" key="13">
    <source>
        <dbReference type="Proteomes" id="UP000241107"/>
    </source>
</evidence>
<feature type="region of interest" description="Disordered" evidence="10">
    <location>
        <begin position="1"/>
        <end position="31"/>
    </location>
</feature>
<keyword evidence="13" id="KW-1185">Reference proteome</keyword>
<evidence type="ECO:0000256" key="1">
    <source>
        <dbReference type="ARBA" id="ARBA00004123"/>
    </source>
</evidence>
<keyword evidence="6" id="KW-0805">Transcription regulation</keyword>
<sequence>MSAIPSPQPAIKSEPEEVCPRTSVSEDDRSAGQLCSNCGTTKTPLWRRAPNGTLICNACGLYLRSNKHHRPVNLKRPPNTVSVKETEGSCKGDGSCNGTGGSAVCKGCPAYNNRVVLRQNEERHAKEEDHKLSEEEDSLAVACFNCLSTITPLWRRDDAGNTICNACGLYYRLHGSHRPIKMKRSTIKRRKRNFDTPAPKQEKRLKPEKALPRPKALPNPRAQTPASDATPVAMPALAPPHNPGPAPNPGAVQAGQAPFVPSYYLPYLGHGRIPNGPGPMPGPPPPQVVFHQAVPVYYPAYAQPAPPQGPPAPQHPAHHTHGPQRPASQGPQAHQHIQHPPVQAPAPQPFLQPLTYGRSGLPAQEKITLPSIQNIPRTPPVEANKPALAVDFTNAFQDKERGRRSMSIGGLLNDK</sequence>
<organism evidence="12 13">
    <name type="scientific">Candidozyma pseudohaemuli</name>
    <dbReference type="NCBI Taxonomy" id="418784"/>
    <lineage>
        <taxon>Eukaryota</taxon>
        <taxon>Fungi</taxon>
        <taxon>Dikarya</taxon>
        <taxon>Ascomycota</taxon>
        <taxon>Saccharomycotina</taxon>
        <taxon>Pichiomycetes</taxon>
        <taxon>Metschnikowiaceae</taxon>
        <taxon>Candidozyma</taxon>
    </lineage>
</organism>
<dbReference type="STRING" id="418784.A0A2P7YUN2"/>
<dbReference type="FunFam" id="3.30.50.10:FF:000007">
    <property type="entry name" value="Nitrogen regulatory AreA, N-terminal"/>
    <property type="match status" value="1"/>
</dbReference>
<dbReference type="VEuPathDB" id="FungiDB:C7M61_001475"/>
<dbReference type="InterPro" id="IPR000679">
    <property type="entry name" value="Znf_GATA"/>
</dbReference>
<dbReference type="SMART" id="SM00401">
    <property type="entry name" value="ZnF_GATA"/>
    <property type="match status" value="2"/>
</dbReference>
<evidence type="ECO:0000313" key="12">
    <source>
        <dbReference type="EMBL" id="PSK39673.1"/>
    </source>
</evidence>
<evidence type="ECO:0000256" key="10">
    <source>
        <dbReference type="SAM" id="MobiDB-lite"/>
    </source>
</evidence>
<evidence type="ECO:0000256" key="5">
    <source>
        <dbReference type="ARBA" id="ARBA00022833"/>
    </source>
</evidence>
<keyword evidence="4 9" id="KW-0863">Zinc-finger</keyword>
<feature type="region of interest" description="Disordered" evidence="10">
    <location>
        <begin position="181"/>
        <end position="249"/>
    </location>
</feature>
<keyword evidence="5" id="KW-0862">Zinc</keyword>
<feature type="compositionally biased region" description="Low complexity" evidence="10">
    <location>
        <begin position="329"/>
        <end position="341"/>
    </location>
</feature>
<dbReference type="PROSITE" id="PS50114">
    <property type="entry name" value="GATA_ZN_FINGER_2"/>
    <property type="match status" value="2"/>
</dbReference>
<evidence type="ECO:0000256" key="8">
    <source>
        <dbReference type="ARBA" id="ARBA00023242"/>
    </source>
</evidence>
<dbReference type="RefSeq" id="XP_024714763.1">
    <property type="nucleotide sequence ID" value="XM_024856883.1"/>
</dbReference>
<dbReference type="Proteomes" id="UP000241107">
    <property type="component" value="Unassembled WGS sequence"/>
</dbReference>
<evidence type="ECO:0000256" key="9">
    <source>
        <dbReference type="PROSITE-ProRule" id="PRU00094"/>
    </source>
</evidence>
<dbReference type="OrthoDB" id="515401at2759"/>
<feature type="compositionally biased region" description="Basic and acidic residues" evidence="10">
    <location>
        <begin position="200"/>
        <end position="211"/>
    </location>
</feature>